<protein>
    <recommendedName>
        <fullName evidence="3">Antimicrobial peptide 1</fullName>
    </recommendedName>
</protein>
<evidence type="ECO:0008006" key="3">
    <source>
        <dbReference type="Google" id="ProtNLM"/>
    </source>
</evidence>
<dbReference type="InterPro" id="IPR011024">
    <property type="entry name" value="G_crystallin-like"/>
</dbReference>
<dbReference type="Proteomes" id="UP000636709">
    <property type="component" value="Unassembled WGS sequence"/>
</dbReference>
<dbReference type="GO" id="GO:0006952">
    <property type="term" value="P:defense response"/>
    <property type="evidence" value="ECO:0007669"/>
    <property type="project" value="InterPro"/>
</dbReference>
<dbReference type="InterPro" id="IPR015201">
    <property type="entry name" value="Antimicrobial_MiAMP1"/>
</dbReference>
<dbReference type="Pfam" id="PF09117">
    <property type="entry name" value="MiAMP1"/>
    <property type="match status" value="1"/>
</dbReference>
<proteinExistence type="predicted"/>
<evidence type="ECO:0000313" key="2">
    <source>
        <dbReference type="Proteomes" id="UP000636709"/>
    </source>
</evidence>
<accession>A0A835BYD6</accession>
<comment type="caution">
    <text evidence="1">The sequence shown here is derived from an EMBL/GenBank/DDBJ whole genome shotgun (WGS) entry which is preliminary data.</text>
</comment>
<dbReference type="GO" id="GO:0045926">
    <property type="term" value="P:negative regulation of growth"/>
    <property type="evidence" value="ECO:0007669"/>
    <property type="project" value="InterPro"/>
</dbReference>
<name>A0A835BYD6_9POAL</name>
<dbReference type="OrthoDB" id="647809at2759"/>
<dbReference type="Gene3D" id="2.60.20.30">
    <property type="match status" value="1"/>
</dbReference>
<sequence>MPRNTLYYENAAMKHIAVATAMAIAVVAVAVANVVAVESPGPRSYLASWKGPGCTSGPWPASMNSVGACGCNGIFFSGGYEFNFRGETATLYTGVGCTGDPYRVFEDTRACGDFGWRSIHIDC</sequence>
<dbReference type="SUPFAM" id="SSF49695">
    <property type="entry name" value="gamma-Crystallin-like"/>
    <property type="match status" value="1"/>
</dbReference>
<reference evidence="1" key="1">
    <citation type="submission" date="2020-07" db="EMBL/GenBank/DDBJ databases">
        <title>Genome sequence and genetic diversity analysis of an under-domesticated orphan crop, white fonio (Digitaria exilis).</title>
        <authorList>
            <person name="Bennetzen J.L."/>
            <person name="Chen S."/>
            <person name="Ma X."/>
            <person name="Wang X."/>
            <person name="Yssel A.E.J."/>
            <person name="Chaluvadi S.R."/>
            <person name="Johnson M."/>
            <person name="Gangashetty P."/>
            <person name="Hamidou F."/>
            <person name="Sanogo M.D."/>
            <person name="Zwaenepoel A."/>
            <person name="Wallace J."/>
            <person name="Van De Peer Y."/>
            <person name="Van Deynze A."/>
        </authorList>
    </citation>
    <scope>NUCLEOTIDE SEQUENCE</scope>
    <source>
        <tissue evidence="1">Leaves</tissue>
    </source>
</reference>
<dbReference type="InterPro" id="IPR015791">
    <property type="entry name" value="Antimic/Inh_G_crystallin-like"/>
</dbReference>
<keyword evidence="2" id="KW-1185">Reference proteome</keyword>
<organism evidence="1 2">
    <name type="scientific">Digitaria exilis</name>
    <dbReference type="NCBI Taxonomy" id="1010633"/>
    <lineage>
        <taxon>Eukaryota</taxon>
        <taxon>Viridiplantae</taxon>
        <taxon>Streptophyta</taxon>
        <taxon>Embryophyta</taxon>
        <taxon>Tracheophyta</taxon>
        <taxon>Spermatophyta</taxon>
        <taxon>Magnoliopsida</taxon>
        <taxon>Liliopsida</taxon>
        <taxon>Poales</taxon>
        <taxon>Poaceae</taxon>
        <taxon>PACMAD clade</taxon>
        <taxon>Panicoideae</taxon>
        <taxon>Panicodae</taxon>
        <taxon>Paniceae</taxon>
        <taxon>Anthephorinae</taxon>
        <taxon>Digitaria</taxon>
    </lineage>
</organism>
<gene>
    <name evidence="1" type="ORF">HU200_032959</name>
</gene>
<evidence type="ECO:0000313" key="1">
    <source>
        <dbReference type="EMBL" id="KAF8702575.1"/>
    </source>
</evidence>
<dbReference type="EMBL" id="JACEFO010001785">
    <property type="protein sequence ID" value="KAF8702575.1"/>
    <property type="molecule type" value="Genomic_DNA"/>
</dbReference>
<dbReference type="AlphaFoldDB" id="A0A835BYD6"/>